<dbReference type="EMBL" id="BGPR01000002">
    <property type="protein sequence ID" value="GBL72706.1"/>
    <property type="molecule type" value="Genomic_DNA"/>
</dbReference>
<comment type="caution">
    <text evidence="1">The sequence shown here is derived from an EMBL/GenBank/DDBJ whole genome shotgun (WGS) entry which is preliminary data.</text>
</comment>
<sequence length="105" mass="12118">MVSTSRKAVEWSSNILLSAPMHIWKNQTAISPGQCTTWLVKRHFSLAKFSYSNVRQHENYFGTDLVLLNRGQMTRTTPEMASPLQTSAPHQWEVKRRNLMPSKIM</sequence>
<keyword evidence="2" id="KW-1185">Reference proteome</keyword>
<reference evidence="1 2" key="1">
    <citation type="journal article" date="2019" name="Sci. Rep.">
        <title>Orb-weaving spider Araneus ventricosus genome elucidates the spidroin gene catalogue.</title>
        <authorList>
            <person name="Kono N."/>
            <person name="Nakamura H."/>
            <person name="Ohtoshi R."/>
            <person name="Moran D.A.P."/>
            <person name="Shinohara A."/>
            <person name="Yoshida Y."/>
            <person name="Fujiwara M."/>
            <person name="Mori M."/>
            <person name="Tomita M."/>
            <person name="Arakawa K."/>
        </authorList>
    </citation>
    <scope>NUCLEOTIDE SEQUENCE [LARGE SCALE GENOMIC DNA]</scope>
</reference>
<dbReference type="Proteomes" id="UP000499080">
    <property type="component" value="Unassembled WGS sequence"/>
</dbReference>
<protein>
    <submittedName>
        <fullName evidence="1">Uncharacterized protein</fullName>
    </submittedName>
</protein>
<name>A0A4Y2A073_ARAVE</name>
<evidence type="ECO:0000313" key="1">
    <source>
        <dbReference type="EMBL" id="GBL72706.1"/>
    </source>
</evidence>
<dbReference type="AlphaFoldDB" id="A0A4Y2A073"/>
<accession>A0A4Y2A073</accession>
<proteinExistence type="predicted"/>
<organism evidence="1 2">
    <name type="scientific">Araneus ventricosus</name>
    <name type="common">Orbweaver spider</name>
    <name type="synonym">Epeira ventricosa</name>
    <dbReference type="NCBI Taxonomy" id="182803"/>
    <lineage>
        <taxon>Eukaryota</taxon>
        <taxon>Metazoa</taxon>
        <taxon>Ecdysozoa</taxon>
        <taxon>Arthropoda</taxon>
        <taxon>Chelicerata</taxon>
        <taxon>Arachnida</taxon>
        <taxon>Araneae</taxon>
        <taxon>Araneomorphae</taxon>
        <taxon>Entelegynae</taxon>
        <taxon>Araneoidea</taxon>
        <taxon>Araneidae</taxon>
        <taxon>Araneus</taxon>
    </lineage>
</organism>
<evidence type="ECO:0000313" key="2">
    <source>
        <dbReference type="Proteomes" id="UP000499080"/>
    </source>
</evidence>
<gene>
    <name evidence="1" type="ORF">AVEN_127943_1</name>
</gene>